<gene>
    <name evidence="1" type="ORF">CKO43_00160</name>
</gene>
<organism evidence="1 2">
    <name type="scientific">Rubrivivax gelatinosus</name>
    <name type="common">Rhodocyclus gelatinosus</name>
    <name type="synonym">Rhodopseudomonas gelatinosa</name>
    <dbReference type="NCBI Taxonomy" id="28068"/>
    <lineage>
        <taxon>Bacteria</taxon>
        <taxon>Pseudomonadati</taxon>
        <taxon>Pseudomonadota</taxon>
        <taxon>Betaproteobacteria</taxon>
        <taxon>Burkholderiales</taxon>
        <taxon>Sphaerotilaceae</taxon>
        <taxon>Rubrivivax</taxon>
    </lineage>
</organism>
<dbReference type="EMBL" id="NRRU01000001">
    <property type="protein sequence ID" value="MBK1711193.1"/>
    <property type="molecule type" value="Genomic_DNA"/>
</dbReference>
<evidence type="ECO:0008006" key="3">
    <source>
        <dbReference type="Google" id="ProtNLM"/>
    </source>
</evidence>
<dbReference type="InterPro" id="IPR016776">
    <property type="entry name" value="ApeP-like_dehydratase"/>
</dbReference>
<name>A0ABS1DMG4_RUBGE</name>
<reference evidence="1" key="1">
    <citation type="submission" date="2017-08" db="EMBL/GenBank/DDBJ databases">
        <authorList>
            <person name="Imhoff J.F."/>
            <person name="Rahn T."/>
            <person name="Kuenzel S."/>
            <person name="Neulinger S.C."/>
        </authorList>
    </citation>
    <scope>NUCLEOTIDE SEQUENCE</scope>
    <source>
        <strain evidence="1">IM 151</strain>
    </source>
</reference>
<dbReference type="Proteomes" id="UP001041814">
    <property type="component" value="Unassembled WGS sequence"/>
</dbReference>
<dbReference type="Gene3D" id="3.10.129.10">
    <property type="entry name" value="Hotdog Thioesterase"/>
    <property type="match status" value="1"/>
</dbReference>
<dbReference type="PIRSF" id="PIRSF020565">
    <property type="entry name" value="3Ho_Ac_ACP_DH_prd"/>
    <property type="match status" value="1"/>
</dbReference>
<dbReference type="SUPFAM" id="SSF54637">
    <property type="entry name" value="Thioesterase/thiol ester dehydrase-isomerase"/>
    <property type="match status" value="1"/>
</dbReference>
<keyword evidence="2" id="KW-1185">Reference proteome</keyword>
<dbReference type="Pfam" id="PF22817">
    <property type="entry name" value="ApeP-like"/>
    <property type="match status" value="1"/>
</dbReference>
<sequence>METRIEGTAVEAWVPHRGEMRLLDRLLELDDQHALAEVDVPLDGLFVQDGGVPAWVGLEYMAQTVAAWAGARARRAGGQPRIGFLLGSRRYSARCGAFAAGSTLRISVRCELVADNGLGQFDCRITTPDGEELASALVSVYETAPEAPPGGAAPAAR</sequence>
<reference evidence="1" key="2">
    <citation type="journal article" date="2020" name="Microorganisms">
        <title>Osmotic Adaptation and Compatible Solute Biosynthesis of Phototrophic Bacteria as Revealed from Genome Analyses.</title>
        <authorList>
            <person name="Imhoff J.F."/>
            <person name="Rahn T."/>
            <person name="Kunzel S."/>
            <person name="Keller A."/>
            <person name="Neulinger S.C."/>
        </authorList>
    </citation>
    <scope>NUCLEOTIDE SEQUENCE</scope>
    <source>
        <strain evidence="1">IM 151</strain>
    </source>
</reference>
<dbReference type="RefSeq" id="WP_200225742.1">
    <property type="nucleotide sequence ID" value="NZ_NRRT01000002.1"/>
</dbReference>
<proteinExistence type="predicted"/>
<accession>A0ABS1DMG4</accession>
<evidence type="ECO:0000313" key="2">
    <source>
        <dbReference type="Proteomes" id="UP001041814"/>
    </source>
</evidence>
<evidence type="ECO:0000313" key="1">
    <source>
        <dbReference type="EMBL" id="MBK1711193.1"/>
    </source>
</evidence>
<dbReference type="InterPro" id="IPR029069">
    <property type="entry name" value="HotDog_dom_sf"/>
</dbReference>
<protein>
    <recommendedName>
        <fullName evidence="3">Hotdog family 3-hydroxylacyl-ACP dehydratase</fullName>
    </recommendedName>
</protein>
<comment type="caution">
    <text evidence="1">The sequence shown here is derived from an EMBL/GenBank/DDBJ whole genome shotgun (WGS) entry which is preliminary data.</text>
</comment>